<protein>
    <submittedName>
        <fullName evidence="2">Uncharacterized protein</fullName>
    </submittedName>
</protein>
<organism evidence="1 2">
    <name type="scientific">Panagrolaimus sp. JU765</name>
    <dbReference type="NCBI Taxonomy" id="591449"/>
    <lineage>
        <taxon>Eukaryota</taxon>
        <taxon>Metazoa</taxon>
        <taxon>Ecdysozoa</taxon>
        <taxon>Nematoda</taxon>
        <taxon>Chromadorea</taxon>
        <taxon>Rhabditida</taxon>
        <taxon>Tylenchina</taxon>
        <taxon>Panagrolaimomorpha</taxon>
        <taxon>Panagrolaimoidea</taxon>
        <taxon>Panagrolaimidae</taxon>
        <taxon>Panagrolaimus</taxon>
    </lineage>
</organism>
<proteinExistence type="predicted"/>
<dbReference type="Proteomes" id="UP000887576">
    <property type="component" value="Unplaced"/>
</dbReference>
<dbReference type="WBParaSite" id="JU765_v2.g14136.t1">
    <property type="protein sequence ID" value="JU765_v2.g14136.t1"/>
    <property type="gene ID" value="JU765_v2.g14136"/>
</dbReference>
<evidence type="ECO:0000313" key="2">
    <source>
        <dbReference type="WBParaSite" id="JU765_v2.g14136.t1"/>
    </source>
</evidence>
<sequence>MNVTFQEPPNNGVQSIAQRCRHFVDQLKKFIISSDNPNASASQAGAGLSDIGFLLLRLKDQLLSTDQRSINFPTEFASKQFNGLVLLIKVVVVLQGIVNIVNNRTSKFASLLNRKNSATNVRRKASVSEADCMECIKLVLEKASNAWQVILENPQNLEVILYSINSPQLDSKCYSLEIVIHLLDQPNGFEHLFRSLSVIAARTGDYARLAIIVAQLKHGLHTSKLHIQILVARLMNKLMLRSPTNNHRLLVQAEAGLAHYSSEYVDKLLNTVNGPLGGRDVLLEELTVWKNLCVPYNSSIGNPNRSNDSGHVRNELSDDSQPRRNIRTTYKPFPAQTSLTKNIERQRLRRHGEQQNNFYNNEFTQTLSKSGDLNNDNYMIRRPMTNDEMGRMRRVKSESAMGVEDLQENEDYSTATQNRRLKRYNDEFNDYATPPPSHTPFNTKLSRSIHDLSAAHMSPSLTDSIPKRSKEAPGKFYTGNGAGALYQPNYESATLNRAFRQTVSPSYSNASSQHESPGGFPGHKSGQLPPPPHGGFSYLFPTLPVVDRVVGRTRTPDNYQENHISVNTGGMMSPNQQIMSPGNSDNPGNVVYIPISMVEKSAAMERMLSPRTIQMPQQERFYSPNVASPNSQHQTLQRYDKRQPTDNGMFLENNHQSGQRINQNNHYSGTNTGLGEDVRDALREFDYLNDYDAASVRRGKITNIFKKLINLDLLLTSYNCYKLRNSGRESFWQDGVVT</sequence>
<reference evidence="2" key="1">
    <citation type="submission" date="2022-11" db="UniProtKB">
        <authorList>
            <consortium name="WormBaseParasite"/>
        </authorList>
    </citation>
    <scope>IDENTIFICATION</scope>
</reference>
<name>A0AC34Q8Q2_9BILA</name>
<accession>A0AC34Q8Q2</accession>
<evidence type="ECO:0000313" key="1">
    <source>
        <dbReference type="Proteomes" id="UP000887576"/>
    </source>
</evidence>